<proteinExistence type="predicted"/>
<dbReference type="Proteomes" id="UP000283387">
    <property type="component" value="Unassembled WGS sequence"/>
</dbReference>
<dbReference type="RefSeq" id="WP_120273998.1">
    <property type="nucleotide sequence ID" value="NZ_RAPN01000001.1"/>
</dbReference>
<dbReference type="PROSITE" id="PS51257">
    <property type="entry name" value="PROKAR_LIPOPROTEIN"/>
    <property type="match status" value="1"/>
</dbReference>
<reference evidence="1 2" key="1">
    <citation type="submission" date="2018-09" db="EMBL/GenBank/DDBJ databases">
        <title>Genomic Encyclopedia of Archaeal and Bacterial Type Strains, Phase II (KMG-II): from individual species to whole genera.</title>
        <authorList>
            <person name="Goeker M."/>
        </authorList>
    </citation>
    <scope>NUCLEOTIDE SEQUENCE [LARGE SCALE GENOMIC DNA]</scope>
    <source>
        <strain evidence="1 2">DSM 27148</strain>
    </source>
</reference>
<sequence length="332" mass="38187">MKKLFLIACCFVLLVSCGRNPFKVDLSNTKIDFQFYAFDTDLFAAGTNLEQQLPDLEKKYPNILPLFSSEIITIGYPEDEGFAERLNSFVSDSLILEVKGKVDATIDRNQIKDGLQQAFRYFNYYFPDKVIPEVFTCISGFNQSVIMTDSLMGIGLDKYLGRDCNYYPRLGIPNYQTINMNPDKIVSDAMYAWSTTIFPFNGYGQQLIDRMIYEGKMLYLLDATLPDTPDSLKIGYTQKQLEFCSIKENAMWTYLAEYKMLFSTERMDIKRYVDDSPYTSSFTADSPGRTGAWLGWQIVKAYMNKHSEVTIPELMEEKDCKKILNLSGYQPE</sequence>
<evidence type="ECO:0008006" key="3">
    <source>
        <dbReference type="Google" id="ProtNLM"/>
    </source>
</evidence>
<accession>A0A419WBI6</accession>
<evidence type="ECO:0000313" key="1">
    <source>
        <dbReference type="EMBL" id="RKD92823.1"/>
    </source>
</evidence>
<name>A0A419WBI6_9BACT</name>
<dbReference type="InterPro" id="IPR019853">
    <property type="entry name" value="GldB-like"/>
</dbReference>
<dbReference type="OrthoDB" id="976022at2"/>
<dbReference type="AlphaFoldDB" id="A0A419WBI6"/>
<evidence type="ECO:0000313" key="2">
    <source>
        <dbReference type="Proteomes" id="UP000283387"/>
    </source>
</evidence>
<dbReference type="Pfam" id="PF25594">
    <property type="entry name" value="GldB_lipo"/>
    <property type="match status" value="1"/>
</dbReference>
<protein>
    <recommendedName>
        <fullName evidence="3">Gliding motility-associated lipoprotein GldB</fullName>
    </recommendedName>
</protein>
<organism evidence="1 2">
    <name type="scientific">Mangrovibacterium diazotrophicum</name>
    <dbReference type="NCBI Taxonomy" id="1261403"/>
    <lineage>
        <taxon>Bacteria</taxon>
        <taxon>Pseudomonadati</taxon>
        <taxon>Bacteroidota</taxon>
        <taxon>Bacteroidia</taxon>
        <taxon>Marinilabiliales</taxon>
        <taxon>Prolixibacteraceae</taxon>
        <taxon>Mangrovibacterium</taxon>
    </lineage>
</organism>
<keyword evidence="2" id="KW-1185">Reference proteome</keyword>
<dbReference type="EMBL" id="RAPN01000001">
    <property type="protein sequence ID" value="RKD92823.1"/>
    <property type="molecule type" value="Genomic_DNA"/>
</dbReference>
<comment type="caution">
    <text evidence="1">The sequence shown here is derived from an EMBL/GenBank/DDBJ whole genome shotgun (WGS) entry which is preliminary data.</text>
</comment>
<gene>
    <name evidence="1" type="ORF">BC643_3200</name>
</gene>